<dbReference type="InterPro" id="IPR002797">
    <property type="entry name" value="Polysacc_synth"/>
</dbReference>
<comment type="subcellular location">
    <subcellularLocation>
        <location evidence="1">Cell membrane</location>
        <topology evidence="1">Multi-pass membrane protein</topology>
    </subcellularLocation>
</comment>
<dbReference type="Proteomes" id="UP001596383">
    <property type="component" value="Unassembled WGS sequence"/>
</dbReference>
<evidence type="ECO:0000256" key="3">
    <source>
        <dbReference type="ARBA" id="ARBA00022692"/>
    </source>
</evidence>
<proteinExistence type="predicted"/>
<comment type="caution">
    <text evidence="7">The sequence shown here is derived from an EMBL/GenBank/DDBJ whole genome shotgun (WGS) entry which is preliminary data.</text>
</comment>
<dbReference type="RefSeq" id="WP_273739969.1">
    <property type="nucleotide sequence ID" value="NZ_JAQIVI010000318.1"/>
</dbReference>
<organism evidence="7 8">
    <name type="scientific">Natrinema soli</name>
    <dbReference type="NCBI Taxonomy" id="1930624"/>
    <lineage>
        <taxon>Archaea</taxon>
        <taxon>Methanobacteriati</taxon>
        <taxon>Methanobacteriota</taxon>
        <taxon>Stenosarchaea group</taxon>
        <taxon>Halobacteria</taxon>
        <taxon>Halobacteriales</taxon>
        <taxon>Natrialbaceae</taxon>
        <taxon>Natrinema</taxon>
    </lineage>
</organism>
<reference evidence="7 8" key="1">
    <citation type="journal article" date="2019" name="Int. J. Syst. Evol. Microbiol.">
        <title>The Global Catalogue of Microorganisms (GCM) 10K type strain sequencing project: providing services to taxonomists for standard genome sequencing and annotation.</title>
        <authorList>
            <consortium name="The Broad Institute Genomics Platform"/>
            <consortium name="The Broad Institute Genome Sequencing Center for Infectious Disease"/>
            <person name="Wu L."/>
            <person name="Ma J."/>
        </authorList>
    </citation>
    <scope>NUCLEOTIDE SEQUENCE [LARGE SCALE GENOMIC DNA]</scope>
    <source>
        <strain evidence="7 8">LMG 29247</strain>
    </source>
</reference>
<feature type="transmembrane region" description="Helical" evidence="6">
    <location>
        <begin position="426"/>
        <end position="448"/>
    </location>
</feature>
<feature type="transmembrane region" description="Helical" evidence="6">
    <location>
        <begin position="329"/>
        <end position="346"/>
    </location>
</feature>
<evidence type="ECO:0000256" key="2">
    <source>
        <dbReference type="ARBA" id="ARBA00022475"/>
    </source>
</evidence>
<evidence type="ECO:0000256" key="1">
    <source>
        <dbReference type="ARBA" id="ARBA00004651"/>
    </source>
</evidence>
<dbReference type="PANTHER" id="PTHR30250">
    <property type="entry name" value="PST FAMILY PREDICTED COLANIC ACID TRANSPORTER"/>
    <property type="match status" value="1"/>
</dbReference>
<keyword evidence="3 6" id="KW-0812">Transmembrane</keyword>
<feature type="transmembrane region" description="Helical" evidence="6">
    <location>
        <begin position="38"/>
        <end position="56"/>
    </location>
</feature>
<sequence>MANRLISNIVSDFGGRVVHVASTGLLLLVLTRTLGPESYGLLALALSIFSFSRFLSESGLPWAAARYIAADTDDTSERAVAAVVESWILVVVASMIVAISLVIGAEFIATLVGEAGLGGLLLVGSTYVLFYTLYRYNRGILQGYEAISATAKLHAIKGLMTLLFVTVAVLVWRTPTAAVVGYVLAFAIATLLGHWMVWQVSDLERSSIATDGAVRMNILRYNVPLSVTRLSAEVDGHLDVILVGALTNPTQVAFYTIGKQISQFTRVPAASIGFALSPSYGAETAEGRTEAATSVYQESLTKTLTLYIPACVGLFVVADPAIVTVFGEGYAGGVLVVQVLSLFVLFEALENISGPALDYLGRARSRAVLKAITSVANVALNVLLIPEFGAVGAAIATVITYGTYAILSVGIVSTELPFDVRAVGRCVATATVISVGMAAVVLVLLGLFSGLGGLVIAIGASGVVWLVACQAFDLINVEQVANQLRG</sequence>
<keyword evidence="2" id="KW-1003">Cell membrane</keyword>
<dbReference type="Pfam" id="PF01943">
    <property type="entry name" value="Polysacc_synt"/>
    <property type="match status" value="1"/>
</dbReference>
<protein>
    <submittedName>
        <fullName evidence="7">Flippase</fullName>
    </submittedName>
</protein>
<gene>
    <name evidence="7" type="ORF">ACFQE6_19260</name>
</gene>
<evidence type="ECO:0000313" key="7">
    <source>
        <dbReference type="EMBL" id="MFC6767038.1"/>
    </source>
</evidence>
<dbReference type="GO" id="GO:0005886">
    <property type="term" value="C:plasma membrane"/>
    <property type="evidence" value="ECO:0007669"/>
    <property type="project" value="UniProtKB-SubCell"/>
</dbReference>
<evidence type="ECO:0000256" key="6">
    <source>
        <dbReference type="SAM" id="Phobius"/>
    </source>
</evidence>
<feature type="transmembrane region" description="Helical" evidence="6">
    <location>
        <begin position="454"/>
        <end position="475"/>
    </location>
</feature>
<evidence type="ECO:0000256" key="5">
    <source>
        <dbReference type="ARBA" id="ARBA00023136"/>
    </source>
</evidence>
<accession>A0ABD5SPS4</accession>
<name>A0ABD5SPS4_9EURY</name>
<dbReference type="CDD" id="cd13128">
    <property type="entry name" value="MATE_Wzx_like"/>
    <property type="match status" value="1"/>
</dbReference>
<dbReference type="InterPro" id="IPR050833">
    <property type="entry name" value="Poly_Biosynth_Transport"/>
</dbReference>
<feature type="transmembrane region" description="Helical" evidence="6">
    <location>
        <begin position="367"/>
        <end position="385"/>
    </location>
</feature>
<keyword evidence="8" id="KW-1185">Reference proteome</keyword>
<feature type="transmembrane region" description="Helical" evidence="6">
    <location>
        <begin position="304"/>
        <end position="323"/>
    </location>
</feature>
<feature type="transmembrane region" description="Helical" evidence="6">
    <location>
        <begin position="115"/>
        <end position="134"/>
    </location>
</feature>
<feature type="transmembrane region" description="Helical" evidence="6">
    <location>
        <begin position="155"/>
        <end position="173"/>
    </location>
</feature>
<keyword evidence="4 6" id="KW-1133">Transmembrane helix</keyword>
<evidence type="ECO:0000313" key="8">
    <source>
        <dbReference type="Proteomes" id="UP001596383"/>
    </source>
</evidence>
<dbReference type="PANTHER" id="PTHR30250:SF11">
    <property type="entry name" value="O-ANTIGEN TRANSPORTER-RELATED"/>
    <property type="match status" value="1"/>
</dbReference>
<dbReference type="AlphaFoldDB" id="A0ABD5SPS4"/>
<keyword evidence="5 6" id="KW-0472">Membrane</keyword>
<feature type="transmembrane region" description="Helical" evidence="6">
    <location>
        <begin position="179"/>
        <end position="198"/>
    </location>
</feature>
<feature type="transmembrane region" description="Helical" evidence="6">
    <location>
        <begin position="391"/>
        <end position="414"/>
    </location>
</feature>
<evidence type="ECO:0000256" key="4">
    <source>
        <dbReference type="ARBA" id="ARBA00022989"/>
    </source>
</evidence>
<feature type="transmembrane region" description="Helical" evidence="6">
    <location>
        <begin position="87"/>
        <end position="109"/>
    </location>
</feature>
<dbReference type="EMBL" id="JBHSWV010000318">
    <property type="protein sequence ID" value="MFC6767038.1"/>
    <property type="molecule type" value="Genomic_DNA"/>
</dbReference>